<reference evidence="1 2" key="1">
    <citation type="journal article" date="2021" name="Environ. Microbiol.">
        <title>Genetic insights into the dark matter of the mammalian gut microbiota through targeted genome reconstruction.</title>
        <authorList>
            <person name="Lugli G.A."/>
            <person name="Alessandri G."/>
            <person name="Milani C."/>
            <person name="Viappiani A."/>
            <person name="Fontana F."/>
            <person name="Tarracchini C."/>
            <person name="Mancabelli L."/>
            <person name="Argentini C."/>
            <person name="Ruiz L."/>
            <person name="Margolles A."/>
            <person name="van Sinderen D."/>
            <person name="Turroni F."/>
            <person name="Ventura M."/>
        </authorList>
    </citation>
    <scope>NUCLEOTIDE SEQUENCE [LARGE SCALE GENOMIC DNA]</scope>
    <source>
        <strain evidence="1 2">MA2</strain>
    </source>
</reference>
<protein>
    <recommendedName>
        <fullName evidence="3">Tetrapyrrole biosynthesis uroporphyrinogen III synthase domain-containing protein</fullName>
    </recommendedName>
</protein>
<dbReference type="InterPro" id="IPR036108">
    <property type="entry name" value="4pyrrol_syn_uPrphyn_synt_sf"/>
</dbReference>
<dbReference type="RefSeq" id="WP_214358342.1">
    <property type="nucleotide sequence ID" value="NZ_JAFEJS010000006.1"/>
</dbReference>
<gene>
    <name evidence="1" type="ORF">JS528_06860</name>
</gene>
<sequence>MTSVLFTIEGTRVDAGTRRALVEAGVAPIYCPLRELRAVEPDADGLRAMLAADTVIVTSGFALQVYLAHPRWRTESRNPNSPTLIVLSARMARTARAAGIRNVLVPDEESQRGVAALLRRMQGVTSIDESSRAGTAAPISMTDDSPRIPKVIAPIVAPLVGRCAVHLCGSLSVPHDALPPGVARVQVYENHWDTTCEDRACGFITESIAGRGGSDDMAGMAFPDIYGLPTDRTGCSKETATDPHRIGRILVTSPSAYRRLRAIMKRIPECFTAQPTYYTLGPSTTAVVEADGNVAKSPGTRTDVLHAAIRRLVDDVTAD</sequence>
<evidence type="ECO:0008006" key="3">
    <source>
        <dbReference type="Google" id="ProtNLM"/>
    </source>
</evidence>
<organism evidence="1 2">
    <name type="scientific">Bifidobacterium santillanense</name>
    <dbReference type="NCBI Taxonomy" id="2809028"/>
    <lineage>
        <taxon>Bacteria</taxon>
        <taxon>Bacillati</taxon>
        <taxon>Actinomycetota</taxon>
        <taxon>Actinomycetes</taxon>
        <taxon>Bifidobacteriales</taxon>
        <taxon>Bifidobacteriaceae</taxon>
        <taxon>Bifidobacterium</taxon>
    </lineage>
</organism>
<comment type="caution">
    <text evidence="1">The sequence shown here is derived from an EMBL/GenBank/DDBJ whole genome shotgun (WGS) entry which is preliminary data.</text>
</comment>
<evidence type="ECO:0000313" key="2">
    <source>
        <dbReference type="Proteomes" id="UP000773064"/>
    </source>
</evidence>
<dbReference type="SUPFAM" id="SSF69618">
    <property type="entry name" value="HemD-like"/>
    <property type="match status" value="1"/>
</dbReference>
<dbReference type="Proteomes" id="UP000773064">
    <property type="component" value="Unassembled WGS sequence"/>
</dbReference>
<evidence type="ECO:0000313" key="1">
    <source>
        <dbReference type="EMBL" id="MBT1173074.1"/>
    </source>
</evidence>
<dbReference type="EMBL" id="JAFEJS010000006">
    <property type="protein sequence ID" value="MBT1173074.1"/>
    <property type="molecule type" value="Genomic_DNA"/>
</dbReference>
<name>A0ABS5UQF8_9BIFI</name>
<proteinExistence type="predicted"/>
<dbReference type="Gene3D" id="3.40.50.10090">
    <property type="match status" value="1"/>
</dbReference>
<accession>A0ABS5UQF8</accession>
<keyword evidence="2" id="KW-1185">Reference proteome</keyword>